<sequence>MATFLHRIGHWAFRRRLTVLLLWVAVPAAVFLGAAGAAEDRASVSV</sequence>
<evidence type="ECO:0008006" key="2">
    <source>
        <dbReference type="Google" id="ProtNLM"/>
    </source>
</evidence>
<evidence type="ECO:0000313" key="1">
    <source>
        <dbReference type="EMBL" id="XDP96693.1"/>
    </source>
</evidence>
<dbReference type="RefSeq" id="WP_369159181.1">
    <property type="nucleotide sequence ID" value="NZ_CP163429.1"/>
</dbReference>
<protein>
    <recommendedName>
        <fullName evidence="2">ABC transporter permease</fullName>
    </recommendedName>
</protein>
<dbReference type="AlphaFoldDB" id="A0AB39LT13"/>
<accession>A0AB39LT13</accession>
<gene>
    <name evidence="1" type="ORF">AB5J57_25645</name>
</gene>
<organism evidence="1">
    <name type="scientific">Streptomyces sp. R02</name>
    <dbReference type="NCBI Taxonomy" id="3238623"/>
    <lineage>
        <taxon>Bacteria</taxon>
        <taxon>Bacillati</taxon>
        <taxon>Actinomycetota</taxon>
        <taxon>Actinomycetes</taxon>
        <taxon>Kitasatosporales</taxon>
        <taxon>Streptomycetaceae</taxon>
        <taxon>Streptomyces</taxon>
    </lineage>
</organism>
<name>A0AB39LT13_9ACTN</name>
<reference evidence="1" key="1">
    <citation type="submission" date="2024-07" db="EMBL/GenBank/DDBJ databases">
        <authorList>
            <person name="Yu S.T."/>
        </authorList>
    </citation>
    <scope>NUCLEOTIDE SEQUENCE</scope>
    <source>
        <strain evidence="1">R02</strain>
    </source>
</reference>
<dbReference type="EMBL" id="CP163429">
    <property type="protein sequence ID" value="XDP96693.1"/>
    <property type="molecule type" value="Genomic_DNA"/>
</dbReference>
<proteinExistence type="predicted"/>